<reference evidence="1" key="1">
    <citation type="submission" date="2021-04" db="EMBL/GenBank/DDBJ databases">
        <authorList>
            <person name="Chebbi M.A.C M."/>
        </authorList>
    </citation>
    <scope>NUCLEOTIDE SEQUENCE</scope>
</reference>
<evidence type="ECO:0000313" key="1">
    <source>
        <dbReference type="EMBL" id="CAG5096883.1"/>
    </source>
</evidence>
<dbReference type="PANTHER" id="PTHR47501">
    <property type="entry name" value="TRANSPOSASE-RELATED"/>
    <property type="match status" value="1"/>
</dbReference>
<evidence type="ECO:0000313" key="2">
    <source>
        <dbReference type="Proteomes" id="UP000786811"/>
    </source>
</evidence>
<comment type="caution">
    <text evidence="1">The sequence shown here is derived from an EMBL/GenBank/DDBJ whole genome shotgun (WGS) entry which is preliminary data.</text>
</comment>
<dbReference type="Proteomes" id="UP000786811">
    <property type="component" value="Unassembled WGS sequence"/>
</dbReference>
<sequence length="400" mass="45501">MRPTPVKISHQKEPGQNDFEIKKNDCQLQHLTRYALMKRVDGIFKNSFDDVRKAILDIIKKGGYVCTTADVWTGGSRRFLGVTVSWIHPGSLEHKSAAIACRRFYGTHSFDAIAEQLSDIHSSFRLTAQSIRATVTDNGSNFVKDFKEFGIEALNDTFADKYILRSPKTSESLKSYLGVSLKRPVVTRWNSTYDCINQLLSVQNKLLDNSKINLMNGFKSKDFKFLAEYVRCSKPLACAIDRLQGDKCYYGVLLPTLVSVKYEMQKLINDTTFIDFKPLAQAIIDGINKRFQKLFDPSQPDIDAFLAAIPHPQFKGRWLTPFTDEDQKKIHDRFSEVVSAEASIDSTVGITEDEIDEFNFGEFSSAIPEFQPACKFFSIKLSFTKFFLSLKKYSSIKENI</sequence>
<gene>
    <name evidence="1" type="ORF">HICCMSTLAB_LOCUS8433</name>
</gene>
<protein>
    <submittedName>
        <fullName evidence="1">Uncharacterized protein</fullName>
    </submittedName>
</protein>
<dbReference type="InterPro" id="IPR012337">
    <property type="entry name" value="RNaseH-like_sf"/>
</dbReference>
<keyword evidence="2" id="KW-1185">Reference proteome</keyword>
<accession>A0A8J2HEF5</accession>
<dbReference type="AlphaFoldDB" id="A0A8J2HEF5"/>
<organism evidence="1 2">
    <name type="scientific">Cotesia congregata</name>
    <name type="common">Parasitoid wasp</name>
    <name type="synonym">Apanteles congregatus</name>
    <dbReference type="NCBI Taxonomy" id="51543"/>
    <lineage>
        <taxon>Eukaryota</taxon>
        <taxon>Metazoa</taxon>
        <taxon>Ecdysozoa</taxon>
        <taxon>Arthropoda</taxon>
        <taxon>Hexapoda</taxon>
        <taxon>Insecta</taxon>
        <taxon>Pterygota</taxon>
        <taxon>Neoptera</taxon>
        <taxon>Endopterygota</taxon>
        <taxon>Hymenoptera</taxon>
        <taxon>Apocrita</taxon>
        <taxon>Ichneumonoidea</taxon>
        <taxon>Braconidae</taxon>
        <taxon>Microgastrinae</taxon>
        <taxon>Cotesia</taxon>
    </lineage>
</organism>
<dbReference type="SUPFAM" id="SSF53098">
    <property type="entry name" value="Ribonuclease H-like"/>
    <property type="match status" value="1"/>
</dbReference>
<dbReference type="OrthoDB" id="8195018at2759"/>
<name>A0A8J2HEF5_COTCN</name>
<dbReference type="PANTHER" id="PTHR47501:SF5">
    <property type="entry name" value="HAT C-TERMINAL DIMERISATION DOMAIN-CONTAINING PROTEIN"/>
    <property type="match status" value="1"/>
</dbReference>
<dbReference type="EMBL" id="CAJNRD030001121">
    <property type="protein sequence ID" value="CAG5096883.1"/>
    <property type="molecule type" value="Genomic_DNA"/>
</dbReference>
<proteinExistence type="predicted"/>